<name>A0A1B0BYZ1_9MUSC</name>
<feature type="transmembrane region" description="Helical" evidence="1">
    <location>
        <begin position="90"/>
        <end position="109"/>
    </location>
</feature>
<protein>
    <submittedName>
        <fullName evidence="2">Uncharacterized protein</fullName>
    </submittedName>
</protein>
<reference evidence="2" key="2">
    <citation type="submission" date="2020-05" db="UniProtKB">
        <authorList>
            <consortium name="EnsemblMetazoa"/>
        </authorList>
    </citation>
    <scope>IDENTIFICATION</scope>
    <source>
        <strain evidence="2">IAEA</strain>
    </source>
</reference>
<evidence type="ECO:0000313" key="2">
    <source>
        <dbReference type="EnsemblMetazoa" id="GPPI044663-PA"/>
    </source>
</evidence>
<evidence type="ECO:0000256" key="1">
    <source>
        <dbReference type="SAM" id="Phobius"/>
    </source>
</evidence>
<dbReference type="Proteomes" id="UP000092460">
    <property type="component" value="Unassembled WGS sequence"/>
</dbReference>
<reference evidence="3" key="1">
    <citation type="submission" date="2015-01" db="EMBL/GenBank/DDBJ databases">
        <authorList>
            <person name="Aksoy S."/>
            <person name="Warren W."/>
            <person name="Wilson R.K."/>
        </authorList>
    </citation>
    <scope>NUCLEOTIDE SEQUENCE [LARGE SCALE GENOMIC DNA]</scope>
    <source>
        <strain evidence="3">IAEA</strain>
    </source>
</reference>
<organism evidence="2 3">
    <name type="scientific">Glossina palpalis gambiensis</name>
    <dbReference type="NCBI Taxonomy" id="67801"/>
    <lineage>
        <taxon>Eukaryota</taxon>
        <taxon>Metazoa</taxon>
        <taxon>Ecdysozoa</taxon>
        <taxon>Arthropoda</taxon>
        <taxon>Hexapoda</taxon>
        <taxon>Insecta</taxon>
        <taxon>Pterygota</taxon>
        <taxon>Neoptera</taxon>
        <taxon>Endopterygota</taxon>
        <taxon>Diptera</taxon>
        <taxon>Brachycera</taxon>
        <taxon>Muscomorpha</taxon>
        <taxon>Hippoboscoidea</taxon>
        <taxon>Glossinidae</taxon>
        <taxon>Glossina</taxon>
    </lineage>
</organism>
<dbReference type="AlphaFoldDB" id="A0A1B0BYZ1"/>
<evidence type="ECO:0000313" key="3">
    <source>
        <dbReference type="Proteomes" id="UP000092460"/>
    </source>
</evidence>
<proteinExistence type="predicted"/>
<sequence length="206" mass="23266">MICCVKVEKAQRKVKSSRFLWMRFQYSRSTRSPQFAVSRIPTSVFKKSLFAGTISRQILKLLAVICSSNSSVLVLDYARADIGTVFSSAALSSLFINALYTVSLTPYILSLDMTLSLLRFQAWLKTFNLVIISPFLTSCVQQKTNAVVYGSYLMRMNMRAWVTGYKDEKGWKAAQSFLELNKFFGWMTQPAKNDAGNDLSISNLGR</sequence>
<keyword evidence="3" id="KW-1185">Reference proteome</keyword>
<dbReference type="EMBL" id="JXJN01022895">
    <property type="status" value="NOT_ANNOTATED_CDS"/>
    <property type="molecule type" value="Genomic_DNA"/>
</dbReference>
<keyword evidence="1" id="KW-1133">Transmembrane helix</keyword>
<accession>A0A1B0BYZ1</accession>
<keyword evidence="1" id="KW-0812">Transmembrane</keyword>
<dbReference type="VEuPathDB" id="VectorBase:GPPI044663"/>
<dbReference type="EnsemblMetazoa" id="GPPI044663-RA">
    <property type="protein sequence ID" value="GPPI044663-PA"/>
    <property type="gene ID" value="GPPI044663"/>
</dbReference>
<keyword evidence="1" id="KW-0472">Membrane</keyword>